<dbReference type="RefSeq" id="WP_307264696.1">
    <property type="nucleotide sequence ID" value="NZ_JAUSVL010000001.1"/>
</dbReference>
<keyword evidence="4" id="KW-1185">Reference proteome</keyword>
<gene>
    <name evidence="3" type="ORF">J3R75_003736</name>
</gene>
<dbReference type="EMBL" id="JAUSVL010000001">
    <property type="protein sequence ID" value="MDQ0291629.1"/>
    <property type="molecule type" value="Genomic_DNA"/>
</dbReference>
<dbReference type="PANTHER" id="PTHR34580:SF1">
    <property type="entry name" value="PROTEIN PAFC"/>
    <property type="match status" value="1"/>
</dbReference>
<evidence type="ECO:0000313" key="3">
    <source>
        <dbReference type="EMBL" id="MDQ0291629.1"/>
    </source>
</evidence>
<dbReference type="Proteomes" id="UP001238163">
    <property type="component" value="Unassembled WGS sequence"/>
</dbReference>
<dbReference type="PROSITE" id="PS52050">
    <property type="entry name" value="WYL"/>
    <property type="match status" value="1"/>
</dbReference>
<proteinExistence type="predicted"/>
<dbReference type="Pfam" id="PF13280">
    <property type="entry name" value="WYL"/>
    <property type="match status" value="1"/>
</dbReference>
<evidence type="ECO:0000313" key="4">
    <source>
        <dbReference type="Proteomes" id="UP001238163"/>
    </source>
</evidence>
<organism evidence="3 4">
    <name type="scientific">Oligosphaera ethanolica</name>
    <dbReference type="NCBI Taxonomy" id="760260"/>
    <lineage>
        <taxon>Bacteria</taxon>
        <taxon>Pseudomonadati</taxon>
        <taxon>Lentisphaerota</taxon>
        <taxon>Oligosphaeria</taxon>
        <taxon>Oligosphaerales</taxon>
        <taxon>Oligosphaeraceae</taxon>
        <taxon>Oligosphaera</taxon>
    </lineage>
</organism>
<dbReference type="PANTHER" id="PTHR34580">
    <property type="match status" value="1"/>
</dbReference>
<dbReference type="GO" id="GO:0003677">
    <property type="term" value="F:DNA binding"/>
    <property type="evidence" value="ECO:0007669"/>
    <property type="project" value="UniProtKB-KW"/>
</dbReference>
<evidence type="ECO:0000259" key="2">
    <source>
        <dbReference type="Pfam" id="PF25583"/>
    </source>
</evidence>
<comment type="caution">
    <text evidence="3">The sequence shown here is derived from an EMBL/GenBank/DDBJ whole genome shotgun (WGS) entry which is preliminary data.</text>
</comment>
<name>A0AAE3VJI4_9BACT</name>
<dbReference type="InterPro" id="IPR026881">
    <property type="entry name" value="WYL_dom"/>
</dbReference>
<reference evidence="3" key="1">
    <citation type="submission" date="2023-07" db="EMBL/GenBank/DDBJ databases">
        <title>Genomic Encyclopedia of Type Strains, Phase IV (KMG-IV): sequencing the most valuable type-strain genomes for metagenomic binning, comparative biology and taxonomic classification.</title>
        <authorList>
            <person name="Goeker M."/>
        </authorList>
    </citation>
    <scope>NUCLEOTIDE SEQUENCE</scope>
    <source>
        <strain evidence="3">DSM 24202</strain>
    </source>
</reference>
<sequence length="333" mass="37898">MPANKNQLLRLQVIVELLRKNSFPNYNLFMAEMKRRDPAGAYNLSDKTFQRDIAVLRTEFGAPVDYEPTEHGFFLTDLDWYSEKLMVEPFEMKSAVLGQMAAQSLMPEPLRSEINKAVQALLTRNKTGFGDSAELDMMQVINPVQLPLSPDIFCTVFKAWEKRRRLRLSYSTAKGKESDKIFEPHVIAWQAGVWYLKGRLVGTPKYRYSKPLNTILALHRISAAEMTDESFASDKHLLDGINDGKLFNFPRLAEVRLHVQADSAKPFRERYANKPSCLQEKSDGSLLLTLHDVAEHEAIDLIFWARGQVKVLSPDSLRQAVVGIAKTVLRLQS</sequence>
<feature type="domain" description="WYL" evidence="1">
    <location>
        <begin position="152"/>
        <end position="200"/>
    </location>
</feature>
<feature type="domain" description="WCX" evidence="2">
    <location>
        <begin position="254"/>
        <end position="328"/>
    </location>
</feature>
<dbReference type="InterPro" id="IPR057727">
    <property type="entry name" value="WCX_dom"/>
</dbReference>
<dbReference type="InterPro" id="IPR051534">
    <property type="entry name" value="CBASS_pafABC_assoc_protein"/>
</dbReference>
<dbReference type="AlphaFoldDB" id="A0AAE3VJI4"/>
<protein>
    <submittedName>
        <fullName evidence="3">DNA-binding transcriptional regulator YafY</fullName>
    </submittedName>
</protein>
<evidence type="ECO:0000259" key="1">
    <source>
        <dbReference type="Pfam" id="PF13280"/>
    </source>
</evidence>
<keyword evidence="3" id="KW-0238">DNA-binding</keyword>
<dbReference type="Pfam" id="PF25583">
    <property type="entry name" value="WCX"/>
    <property type="match status" value="1"/>
</dbReference>
<accession>A0AAE3VJI4</accession>